<dbReference type="EMBL" id="BRXZ01008500">
    <property type="protein sequence ID" value="GMI27214.1"/>
    <property type="molecule type" value="Genomic_DNA"/>
</dbReference>
<keyword evidence="2" id="KW-1185">Reference proteome</keyword>
<dbReference type="GO" id="GO:0005634">
    <property type="term" value="C:nucleus"/>
    <property type="evidence" value="ECO:0007669"/>
    <property type="project" value="TreeGrafter"/>
</dbReference>
<dbReference type="AlphaFoldDB" id="A0A9W7G0D8"/>
<accession>A0A9W7G0D8</accession>
<dbReference type="InterPro" id="IPR012337">
    <property type="entry name" value="RNaseH-like_sf"/>
</dbReference>
<dbReference type="InterPro" id="IPR052717">
    <property type="entry name" value="Vacuolar_transposase_reg"/>
</dbReference>
<dbReference type="Proteomes" id="UP001165082">
    <property type="component" value="Unassembled WGS sequence"/>
</dbReference>
<gene>
    <name evidence="1" type="ORF">TrRE_jg2190</name>
</gene>
<dbReference type="PANTHER" id="PTHR46169:SF29">
    <property type="entry name" value="DNA REPLICATION-RELATED ELEMENT FACTOR, ISOFORM A"/>
    <property type="match status" value="1"/>
</dbReference>
<comment type="caution">
    <text evidence="1">The sequence shown here is derived from an EMBL/GenBank/DDBJ whole genome shotgun (WGS) entry which is preliminary data.</text>
</comment>
<sequence length="869" mass="96292">MAGKKRKETQLTLGDAGIINKPKPFTAFQQAVLDGLATLAIAEDNRSMHLLTGSGVARLLRILEPRFAPTSYDVVSANIGHFMEMVQKQLGGLYSEITTNCPHVKVAASTDGWTSPGGHAFLSLWLDVIDPITFKRVRRCVGCMVFTERHTGQNMHNVLSAVIKRMNVEGWDKLEDCIGSLTTDSAKNVLAITSTDQIEPQKVTEITHGEVPLVGAVIAVYDDTTEDKDFFKAKVKSISLNDDGSVAEIAVWWYDGVGVLDGTGDGFDYKTRPAKVKNPYFGTPDPDDPDQLLGGGVIDKEQLAAKYETRTKAAIFGNPMFESVRSVPGVLSFCCVPHMCNTVLSAVISKKKAKAPARDLYVDDAHVLIKNTMKIAHNLHFMGSACKTLYDEKMKHIMTLPQEAANDVIEIDEEDIDWFSALVGTEQGSSATNRVPKECETRWMSMFNPALQVLSRSKVVREYVGAYNSNTEVGKKCRGNNNPLPELTDDDLVNIAGILTVVLPLKVLNIELQSDEISFGGAWTILRLRMYLNKEKVRKLNDRGEECGELIRVNDLPNIAQRVHKGIFNLLQDKVNSSFGLAQQKCCCVAALLTPGCSKIFQQVNKDIKKENIIDLLNFVDQIYNSDKHITHLREMEARRNDYSDDEVAKSNNIGTDPLQQQLMALLSEGETSDDDVDDPESGIIRKTKEEKIDDAINILPSLEDEWEAYYKEASRINFKQKKHLDIKHIQEWFKDNTSRLGIHRLSFLATSLAPCKITSANDERSFSVAGEITRGKRGSLGGSRTEELLVVGLNSDLCTGDTWHKTQLMWKNEFHPVSKSSGPVSQRSVNHINGTTNVSKATSSFAGLNYYSGESSQKKTRPGPPGRG</sequence>
<reference evidence="1" key="1">
    <citation type="submission" date="2022-07" db="EMBL/GenBank/DDBJ databases">
        <title>Genome analysis of Parmales, a sister group of diatoms, reveals the evolutionary specialization of diatoms from phago-mixotrophs to photoautotrophs.</title>
        <authorList>
            <person name="Ban H."/>
            <person name="Sato S."/>
            <person name="Yoshikawa S."/>
            <person name="Kazumasa Y."/>
            <person name="Nakamura Y."/>
            <person name="Ichinomiya M."/>
            <person name="Saitoh K."/>
            <person name="Sato N."/>
            <person name="Blanc-Mathieu R."/>
            <person name="Endo H."/>
            <person name="Kuwata A."/>
            <person name="Ogata H."/>
        </authorList>
    </citation>
    <scope>NUCLEOTIDE SEQUENCE</scope>
</reference>
<evidence type="ECO:0000313" key="2">
    <source>
        <dbReference type="Proteomes" id="UP001165082"/>
    </source>
</evidence>
<evidence type="ECO:0000313" key="1">
    <source>
        <dbReference type="EMBL" id="GMI27214.1"/>
    </source>
</evidence>
<dbReference type="GO" id="GO:0006357">
    <property type="term" value="P:regulation of transcription by RNA polymerase II"/>
    <property type="evidence" value="ECO:0007669"/>
    <property type="project" value="TreeGrafter"/>
</dbReference>
<dbReference type="PANTHER" id="PTHR46169">
    <property type="entry name" value="DNA REPLICATION-RELATED ELEMENT FACTOR, ISOFORM A"/>
    <property type="match status" value="1"/>
</dbReference>
<organism evidence="1 2">
    <name type="scientific">Triparma retinervis</name>
    <dbReference type="NCBI Taxonomy" id="2557542"/>
    <lineage>
        <taxon>Eukaryota</taxon>
        <taxon>Sar</taxon>
        <taxon>Stramenopiles</taxon>
        <taxon>Ochrophyta</taxon>
        <taxon>Bolidophyceae</taxon>
        <taxon>Parmales</taxon>
        <taxon>Triparmaceae</taxon>
        <taxon>Triparma</taxon>
    </lineage>
</organism>
<proteinExistence type="predicted"/>
<protein>
    <recommendedName>
        <fullName evidence="3">HAT C-terminal dimerisation domain-containing protein</fullName>
    </recommendedName>
</protein>
<name>A0A9W7G0D8_9STRA</name>
<dbReference type="SUPFAM" id="SSF53098">
    <property type="entry name" value="Ribonuclease H-like"/>
    <property type="match status" value="1"/>
</dbReference>
<dbReference type="OrthoDB" id="117690at2759"/>
<evidence type="ECO:0008006" key="3">
    <source>
        <dbReference type="Google" id="ProtNLM"/>
    </source>
</evidence>